<proteinExistence type="inferred from homology"/>
<dbReference type="OrthoDB" id="9803927at2"/>
<protein>
    <submittedName>
        <fullName evidence="5">Bifunctional metallophosphatase/5'-nucleotidase</fullName>
    </submittedName>
</protein>
<keyword evidence="2" id="KW-0547">Nucleotide-binding</keyword>
<dbReference type="GO" id="GO:0000166">
    <property type="term" value="F:nucleotide binding"/>
    <property type="evidence" value="ECO:0007669"/>
    <property type="project" value="UniProtKB-KW"/>
</dbReference>
<dbReference type="PANTHER" id="PTHR11575">
    <property type="entry name" value="5'-NUCLEOTIDASE-RELATED"/>
    <property type="match status" value="1"/>
</dbReference>
<dbReference type="AlphaFoldDB" id="A0A3S2VS82"/>
<organism evidence="5 6">
    <name type="scientific">Methylobacterium oryzihabitans</name>
    <dbReference type="NCBI Taxonomy" id="2499852"/>
    <lineage>
        <taxon>Bacteria</taxon>
        <taxon>Pseudomonadati</taxon>
        <taxon>Pseudomonadota</taxon>
        <taxon>Alphaproteobacteria</taxon>
        <taxon>Hyphomicrobiales</taxon>
        <taxon>Methylobacteriaceae</taxon>
        <taxon>Methylobacterium</taxon>
    </lineage>
</organism>
<evidence type="ECO:0000259" key="4">
    <source>
        <dbReference type="Pfam" id="PF02872"/>
    </source>
</evidence>
<name>A0A3S2VS82_9HYPH</name>
<dbReference type="RefSeq" id="WP_127731735.1">
    <property type="nucleotide sequence ID" value="NZ_SACP01000018.1"/>
</dbReference>
<comment type="caution">
    <text evidence="5">The sequence shown here is derived from an EMBL/GenBank/DDBJ whole genome shotgun (WGS) entry which is preliminary data.</text>
</comment>
<feature type="domain" description="Calcineurin-like phosphoesterase" evidence="3">
    <location>
        <begin position="40"/>
        <end position="238"/>
    </location>
</feature>
<keyword evidence="6" id="KW-1185">Reference proteome</keyword>
<dbReference type="InterPro" id="IPR036907">
    <property type="entry name" value="5'-Nucleotdase_C_sf"/>
</dbReference>
<dbReference type="PRINTS" id="PR01607">
    <property type="entry name" value="APYRASEFAMLY"/>
</dbReference>
<gene>
    <name evidence="5" type="ORF">EOE48_18250</name>
</gene>
<comment type="similarity">
    <text evidence="2">Belongs to the 5'-nucleotidase family.</text>
</comment>
<dbReference type="SUPFAM" id="SSF55816">
    <property type="entry name" value="5'-nucleotidase (syn. UDP-sugar hydrolase), C-terminal domain"/>
    <property type="match status" value="1"/>
</dbReference>
<reference evidence="5 6" key="1">
    <citation type="submission" date="2019-01" db="EMBL/GenBank/DDBJ databases">
        <authorList>
            <person name="Chen W.-M."/>
        </authorList>
    </citation>
    <scope>NUCLEOTIDE SEQUENCE [LARGE SCALE GENOMIC DNA]</scope>
    <source>
        <strain evidence="5 6">TER-1</strain>
    </source>
</reference>
<dbReference type="GO" id="GO:0009166">
    <property type="term" value="P:nucleotide catabolic process"/>
    <property type="evidence" value="ECO:0007669"/>
    <property type="project" value="InterPro"/>
</dbReference>
<keyword evidence="2" id="KW-0378">Hydrolase</keyword>
<evidence type="ECO:0000259" key="3">
    <source>
        <dbReference type="Pfam" id="PF00149"/>
    </source>
</evidence>
<dbReference type="SUPFAM" id="SSF56300">
    <property type="entry name" value="Metallo-dependent phosphatases"/>
    <property type="match status" value="1"/>
</dbReference>
<dbReference type="InterPro" id="IPR008334">
    <property type="entry name" value="5'-Nucleotdase_C"/>
</dbReference>
<dbReference type="PANTHER" id="PTHR11575:SF24">
    <property type="entry name" value="5'-NUCLEOTIDASE"/>
    <property type="match status" value="1"/>
</dbReference>
<dbReference type="InterPro" id="IPR006179">
    <property type="entry name" value="5_nucleotidase/apyrase"/>
</dbReference>
<evidence type="ECO:0000313" key="6">
    <source>
        <dbReference type="Proteomes" id="UP000286997"/>
    </source>
</evidence>
<dbReference type="Gene3D" id="3.90.780.10">
    <property type="entry name" value="5'-Nucleotidase, C-terminal domain"/>
    <property type="match status" value="1"/>
</dbReference>
<dbReference type="EMBL" id="SACP01000018">
    <property type="protein sequence ID" value="RVU16001.1"/>
    <property type="molecule type" value="Genomic_DNA"/>
</dbReference>
<keyword evidence="1" id="KW-0732">Signal</keyword>
<evidence type="ECO:0000256" key="1">
    <source>
        <dbReference type="ARBA" id="ARBA00022729"/>
    </source>
</evidence>
<dbReference type="Pfam" id="PF02872">
    <property type="entry name" value="5_nucleotid_C"/>
    <property type="match status" value="1"/>
</dbReference>
<evidence type="ECO:0000256" key="2">
    <source>
        <dbReference type="RuleBase" id="RU362119"/>
    </source>
</evidence>
<dbReference type="GO" id="GO:0016787">
    <property type="term" value="F:hydrolase activity"/>
    <property type="evidence" value="ECO:0007669"/>
    <property type="project" value="UniProtKB-KW"/>
</dbReference>
<dbReference type="InterPro" id="IPR029052">
    <property type="entry name" value="Metallo-depent_PP-like"/>
</dbReference>
<dbReference type="Gene3D" id="3.60.21.10">
    <property type="match status" value="1"/>
</dbReference>
<evidence type="ECO:0000313" key="5">
    <source>
        <dbReference type="EMBL" id="RVU16001.1"/>
    </source>
</evidence>
<sequence>MSRPNRRQTLGLGLAAGLAPLLHDGTARAQGGRLSEADFTLVLVNDIYRMGTEDGRGGFPKLAAIVKAERARGVPVLVCHAGDTLSPSLLSGFDKGRHIIALTNLIRPDVFVPGNHEFDFGQEVFRQRMAEATFPVFAANLRQADGTPLPGLQDSTIVTLGGLKVGIVGIALPETAGKSNSGDWRFGPALDTLRRESERLRTAGAEIVVAVCHTDRATDDVLVASRLADIVLSGHDHDLALRYDGRTVFAESGHDAEYVTAIEIHAETAGEGKTRRTTWTPRFRIHDSATIEPDPEVQAAVDRYNREFDGVLDQPLGRTETALDTRTGAVRQGESAFGDLVADAMRAATGAAIALTNGGGIRGNRLYPPGTVLTTRDVMTELPFGNTTVLVAITGAQVRAALENGFHEVERPAGRFPQVSGLRVTVDAAAKPGNRVREVTVAGEPLDPLRVYEVAANSFMFGGGNGYGVLAQGRTLIGETDGTLVATTVADYIRRSAPLTIETGRIVIV</sequence>
<dbReference type="Proteomes" id="UP000286997">
    <property type="component" value="Unassembled WGS sequence"/>
</dbReference>
<accession>A0A3S2VS82</accession>
<feature type="domain" description="5'-Nucleotidase C-terminal" evidence="4">
    <location>
        <begin position="317"/>
        <end position="471"/>
    </location>
</feature>
<dbReference type="InterPro" id="IPR004843">
    <property type="entry name" value="Calcineurin-like_PHP"/>
</dbReference>
<dbReference type="Pfam" id="PF00149">
    <property type="entry name" value="Metallophos"/>
    <property type="match status" value="1"/>
</dbReference>